<feature type="chain" id="PRO_5020374875" evidence="1">
    <location>
        <begin position="24"/>
        <end position="112"/>
    </location>
</feature>
<keyword evidence="1" id="KW-0732">Signal</keyword>
<keyword evidence="3" id="KW-1185">Reference proteome</keyword>
<evidence type="ECO:0000313" key="3">
    <source>
        <dbReference type="Proteomes" id="UP000295301"/>
    </source>
</evidence>
<organism evidence="2 3">
    <name type="scientific">Antarcticimicrobium luteum</name>
    <dbReference type="NCBI Taxonomy" id="2547397"/>
    <lineage>
        <taxon>Bacteria</taxon>
        <taxon>Pseudomonadati</taxon>
        <taxon>Pseudomonadota</taxon>
        <taxon>Alphaproteobacteria</taxon>
        <taxon>Rhodobacterales</taxon>
        <taxon>Paracoccaceae</taxon>
        <taxon>Antarcticimicrobium</taxon>
    </lineage>
</organism>
<protein>
    <submittedName>
        <fullName evidence="2">Uncharacterized protein</fullName>
    </submittedName>
</protein>
<dbReference type="EMBL" id="SMUV01000069">
    <property type="protein sequence ID" value="TDK45049.1"/>
    <property type="molecule type" value="Genomic_DNA"/>
</dbReference>
<dbReference type="RefSeq" id="WP_133360452.1">
    <property type="nucleotide sequence ID" value="NZ_SMUV01000069.1"/>
</dbReference>
<comment type="caution">
    <text evidence="2">The sequence shown here is derived from an EMBL/GenBank/DDBJ whole genome shotgun (WGS) entry which is preliminary data.</text>
</comment>
<gene>
    <name evidence="2" type="ORF">E1832_14335</name>
</gene>
<feature type="signal peptide" evidence="1">
    <location>
        <begin position="1"/>
        <end position="23"/>
    </location>
</feature>
<dbReference type="AlphaFoldDB" id="A0A4R5V040"/>
<sequence>MTRSLLFLLPLLAGPLCAFPALAEDREAACRAQAERVSGYRLRAPEVDAGGVTLRLGGSVALGVSRSQGAPAPTAPPFAGAAHRERFEAERNRKRAEHYQRLFDDCMGAAQD</sequence>
<evidence type="ECO:0000313" key="2">
    <source>
        <dbReference type="EMBL" id="TDK45049.1"/>
    </source>
</evidence>
<dbReference type="OrthoDB" id="9920264at2"/>
<proteinExistence type="predicted"/>
<evidence type="ECO:0000256" key="1">
    <source>
        <dbReference type="SAM" id="SignalP"/>
    </source>
</evidence>
<reference evidence="2 3" key="1">
    <citation type="submission" date="2019-03" db="EMBL/GenBank/DDBJ databases">
        <title>Ruegeria lutea sp. nov., a novel strain, isolated from marine sediment, the Masan Bay, South Korea.</title>
        <authorList>
            <person name="Kim J."/>
            <person name="Kim D.-Y."/>
            <person name="Lee S.-S."/>
        </authorList>
    </citation>
    <scope>NUCLEOTIDE SEQUENCE [LARGE SCALE GENOMIC DNA]</scope>
    <source>
        <strain evidence="2 3">318-1</strain>
    </source>
</reference>
<name>A0A4R5V040_9RHOB</name>
<accession>A0A4R5V040</accession>
<dbReference type="Proteomes" id="UP000295301">
    <property type="component" value="Unassembled WGS sequence"/>
</dbReference>